<dbReference type="PROSITE" id="PS00062">
    <property type="entry name" value="ALDOKETO_REDUCTASE_2"/>
    <property type="match status" value="1"/>
</dbReference>
<evidence type="ECO:0000259" key="7">
    <source>
        <dbReference type="Pfam" id="PF00248"/>
    </source>
</evidence>
<dbReference type="Gene3D" id="3.20.20.100">
    <property type="entry name" value="NADP-dependent oxidoreductase domain"/>
    <property type="match status" value="1"/>
</dbReference>
<organism evidence="8 9">
    <name type="scientific">Secundilactobacillus collinoides DSM 20515 = JCM 1123</name>
    <dbReference type="NCBI Taxonomy" id="1423733"/>
    <lineage>
        <taxon>Bacteria</taxon>
        <taxon>Bacillati</taxon>
        <taxon>Bacillota</taxon>
        <taxon>Bacilli</taxon>
        <taxon>Lactobacillales</taxon>
        <taxon>Lactobacillaceae</taxon>
        <taxon>Secundilactobacillus</taxon>
    </lineage>
</organism>
<comment type="similarity">
    <text evidence="1">Belongs to the aldo/keto reductase family.</text>
</comment>
<dbReference type="PRINTS" id="PR00069">
    <property type="entry name" value="ALDKETRDTASE"/>
</dbReference>
<dbReference type="InterPro" id="IPR018170">
    <property type="entry name" value="Aldo/ket_reductase_CS"/>
</dbReference>
<dbReference type="Proteomes" id="UP000051845">
    <property type="component" value="Unassembled WGS sequence"/>
</dbReference>
<dbReference type="PROSITE" id="PS00798">
    <property type="entry name" value="ALDOKETO_REDUCTASE_1"/>
    <property type="match status" value="1"/>
</dbReference>
<dbReference type="PANTHER" id="PTHR43827">
    <property type="entry name" value="2,5-DIKETO-D-GLUCONIC ACID REDUCTASE"/>
    <property type="match status" value="1"/>
</dbReference>
<dbReference type="FunFam" id="3.20.20.100:FF:000002">
    <property type="entry name" value="2,5-diketo-D-gluconic acid reductase A"/>
    <property type="match status" value="1"/>
</dbReference>
<sequence>MSILTETFTLNNGVKIPKVGFGTWQIPDGDTAYNAVAAALKAGYRHIDTAYVYGNEKSVGKAINESGIAREDIFLTSKLPGEVKDASQVAGYFDKTIKNLATDYLDLYLIHAPWPWGQIGTRFDKENVAVWKELEKLYKAGKIKSIGISNFDAHDVKNLLDNTDIVPAVNQIQYYAGFTQPKNTAFSQDNGILVEAYSPLATGNLLHNPTMTSLADQYKVSVPQLALRFVIQNGLLPLPKATSQAHIEANAELDFTISEADMATLNAIQDAAPTHFHNPTQK</sequence>
<keyword evidence="2" id="KW-0521">NADP</keyword>
<dbReference type="InterPro" id="IPR036812">
    <property type="entry name" value="NAD(P)_OxRdtase_dom_sf"/>
</dbReference>
<dbReference type="RefSeq" id="WP_056996199.1">
    <property type="nucleotide sequence ID" value="NZ_AYYR01000013.1"/>
</dbReference>
<dbReference type="AlphaFoldDB" id="A0A0R2BP32"/>
<proteinExistence type="inferred from homology"/>
<name>A0A0R2BP32_SECCO</name>
<comment type="caution">
    <text evidence="8">The sequence shown here is derived from an EMBL/GenBank/DDBJ whole genome shotgun (WGS) entry which is preliminary data.</text>
</comment>
<dbReference type="InterPro" id="IPR020471">
    <property type="entry name" value="AKR"/>
</dbReference>
<dbReference type="PANTHER" id="PTHR43827:SF3">
    <property type="entry name" value="NADP-DEPENDENT OXIDOREDUCTASE DOMAIN-CONTAINING PROTEIN"/>
    <property type="match status" value="1"/>
</dbReference>
<feature type="active site" description="Proton donor" evidence="4">
    <location>
        <position position="53"/>
    </location>
</feature>
<evidence type="ECO:0000313" key="9">
    <source>
        <dbReference type="Proteomes" id="UP000051845"/>
    </source>
</evidence>
<feature type="site" description="Lowers pKa of active site Tyr" evidence="6">
    <location>
        <position position="78"/>
    </location>
</feature>
<evidence type="ECO:0000256" key="4">
    <source>
        <dbReference type="PIRSR" id="PIRSR000097-1"/>
    </source>
</evidence>
<evidence type="ECO:0000256" key="5">
    <source>
        <dbReference type="PIRSR" id="PIRSR000097-2"/>
    </source>
</evidence>
<dbReference type="InterPro" id="IPR023210">
    <property type="entry name" value="NADP_OxRdtase_dom"/>
</dbReference>
<gene>
    <name evidence="8" type="ORF">FC82_GL000505</name>
</gene>
<dbReference type="Pfam" id="PF00248">
    <property type="entry name" value="Aldo_ket_red"/>
    <property type="match status" value="1"/>
</dbReference>
<evidence type="ECO:0000256" key="1">
    <source>
        <dbReference type="ARBA" id="ARBA00007905"/>
    </source>
</evidence>
<dbReference type="SUPFAM" id="SSF51430">
    <property type="entry name" value="NAD(P)-linked oxidoreductase"/>
    <property type="match status" value="1"/>
</dbReference>
<feature type="binding site" evidence="5">
    <location>
        <position position="111"/>
    </location>
    <ligand>
        <name>substrate</name>
    </ligand>
</feature>
<dbReference type="GO" id="GO:0016616">
    <property type="term" value="F:oxidoreductase activity, acting on the CH-OH group of donors, NAD or NADP as acceptor"/>
    <property type="evidence" value="ECO:0007669"/>
    <property type="project" value="UniProtKB-ARBA"/>
</dbReference>
<evidence type="ECO:0000313" key="8">
    <source>
        <dbReference type="EMBL" id="KRM77260.1"/>
    </source>
</evidence>
<feature type="domain" description="NADP-dependent oxidoreductase" evidence="7">
    <location>
        <begin position="18"/>
        <end position="269"/>
    </location>
</feature>
<dbReference type="CDD" id="cd19071">
    <property type="entry name" value="AKR_AKR1-5-like"/>
    <property type="match status" value="1"/>
</dbReference>
<dbReference type="STRING" id="33960.TY91_07665"/>
<dbReference type="EMBL" id="AYYR01000013">
    <property type="protein sequence ID" value="KRM77260.1"/>
    <property type="molecule type" value="Genomic_DNA"/>
</dbReference>
<reference evidence="8 9" key="1">
    <citation type="journal article" date="2015" name="Genome Announc.">
        <title>Expanding the biotechnology potential of lactobacilli through comparative genomics of 213 strains and associated genera.</title>
        <authorList>
            <person name="Sun Z."/>
            <person name="Harris H.M."/>
            <person name="McCann A."/>
            <person name="Guo C."/>
            <person name="Argimon S."/>
            <person name="Zhang W."/>
            <person name="Yang X."/>
            <person name="Jeffery I.B."/>
            <person name="Cooney J.C."/>
            <person name="Kagawa T.F."/>
            <person name="Liu W."/>
            <person name="Song Y."/>
            <person name="Salvetti E."/>
            <person name="Wrobel A."/>
            <person name="Rasinkangas P."/>
            <person name="Parkhill J."/>
            <person name="Rea M.C."/>
            <person name="O'Sullivan O."/>
            <person name="Ritari J."/>
            <person name="Douillard F.P."/>
            <person name="Paul Ross R."/>
            <person name="Yang R."/>
            <person name="Briner A.E."/>
            <person name="Felis G.E."/>
            <person name="de Vos W.M."/>
            <person name="Barrangou R."/>
            <person name="Klaenhammer T.R."/>
            <person name="Caufield P.W."/>
            <person name="Cui Y."/>
            <person name="Zhang H."/>
            <person name="O'Toole P.W."/>
        </authorList>
    </citation>
    <scope>NUCLEOTIDE SEQUENCE [LARGE SCALE GENOMIC DNA]</scope>
    <source>
        <strain evidence="8 9">DSM 20515</strain>
    </source>
</reference>
<dbReference type="PATRIC" id="fig|1423733.4.peg.527"/>
<keyword evidence="3" id="KW-0560">Oxidoreductase</keyword>
<accession>A0A0R2BP32</accession>
<evidence type="ECO:0000256" key="6">
    <source>
        <dbReference type="PIRSR" id="PIRSR000097-3"/>
    </source>
</evidence>
<protein>
    <submittedName>
        <fullName evidence="8">Aldo keto reductase</fullName>
    </submittedName>
</protein>
<dbReference type="PIRSF" id="PIRSF000097">
    <property type="entry name" value="AKR"/>
    <property type="match status" value="1"/>
</dbReference>
<evidence type="ECO:0000256" key="2">
    <source>
        <dbReference type="ARBA" id="ARBA00022857"/>
    </source>
</evidence>
<evidence type="ECO:0000256" key="3">
    <source>
        <dbReference type="ARBA" id="ARBA00023002"/>
    </source>
</evidence>